<sequence>MPGSSQVVPSAPPPDNNDPIFFISEAPPSYDYATAVPDVESPPPYIDTEPRAETRIDVGTLFSTARPRHLDGPPPSYDDVVAPKLYSSIEQGVIETRVNIDAPSNLNSGGAPPIVHCVNVQPQMYPQPPPQVLYRSFVPAQLPWPDGKCPKNIFCPNCNVGSYLFIYY</sequence>
<organism evidence="1 2">
    <name type="scientific">Rhabditophanes sp. KR3021</name>
    <dbReference type="NCBI Taxonomy" id="114890"/>
    <lineage>
        <taxon>Eukaryota</taxon>
        <taxon>Metazoa</taxon>
        <taxon>Ecdysozoa</taxon>
        <taxon>Nematoda</taxon>
        <taxon>Chromadorea</taxon>
        <taxon>Rhabditida</taxon>
        <taxon>Tylenchina</taxon>
        <taxon>Panagrolaimomorpha</taxon>
        <taxon>Strongyloidoidea</taxon>
        <taxon>Alloionematidae</taxon>
        <taxon>Rhabditophanes</taxon>
    </lineage>
</organism>
<evidence type="ECO:0000313" key="2">
    <source>
        <dbReference type="WBParaSite" id="RSKR_0000615100.1"/>
    </source>
</evidence>
<evidence type="ECO:0000313" key="1">
    <source>
        <dbReference type="Proteomes" id="UP000095286"/>
    </source>
</evidence>
<dbReference type="WBParaSite" id="RSKR_0000615100.1">
    <property type="protein sequence ID" value="RSKR_0000615100.1"/>
    <property type="gene ID" value="RSKR_0000615100"/>
</dbReference>
<dbReference type="Proteomes" id="UP000095286">
    <property type="component" value="Unplaced"/>
</dbReference>
<proteinExistence type="predicted"/>
<protein>
    <submittedName>
        <fullName evidence="2">LITAF domain-containing protein</fullName>
    </submittedName>
</protein>
<reference evidence="2" key="1">
    <citation type="submission" date="2016-11" db="UniProtKB">
        <authorList>
            <consortium name="WormBaseParasite"/>
        </authorList>
    </citation>
    <scope>IDENTIFICATION</scope>
    <source>
        <strain evidence="2">KR3021</strain>
    </source>
</reference>
<name>A0AC35U090_9BILA</name>
<accession>A0AC35U090</accession>